<protein>
    <recommendedName>
        <fullName evidence="4">Prepilin-type cleavage/methylation domain-containing protein</fullName>
    </recommendedName>
</protein>
<gene>
    <name evidence="2" type="ORF">DHW03_03260</name>
</gene>
<evidence type="ECO:0008006" key="4">
    <source>
        <dbReference type="Google" id="ProtNLM"/>
    </source>
</evidence>
<keyword evidence="1" id="KW-0812">Transmembrane</keyword>
<dbReference type="RefSeq" id="WP_109924296.1">
    <property type="nucleotide sequence ID" value="NZ_QGNZ01000001.1"/>
</dbReference>
<keyword evidence="1" id="KW-1133">Transmembrane helix</keyword>
<evidence type="ECO:0000313" key="3">
    <source>
        <dbReference type="Proteomes" id="UP000245379"/>
    </source>
</evidence>
<keyword evidence="3" id="KW-1185">Reference proteome</keyword>
<feature type="transmembrane region" description="Helical" evidence="1">
    <location>
        <begin position="12"/>
        <end position="33"/>
    </location>
</feature>
<comment type="caution">
    <text evidence="2">The sequence shown here is derived from an EMBL/GenBank/DDBJ whole genome shotgun (WGS) entry which is preliminary data.</text>
</comment>
<proteinExistence type="predicted"/>
<evidence type="ECO:0000256" key="1">
    <source>
        <dbReference type="SAM" id="Phobius"/>
    </source>
</evidence>
<dbReference type="AlphaFoldDB" id="A0A317EUC6"/>
<dbReference type="Proteomes" id="UP000245379">
    <property type="component" value="Unassembled WGS sequence"/>
</dbReference>
<organism evidence="2 3">
    <name type="scientific">Pedobacter yonginense</name>
    <dbReference type="NCBI Taxonomy" id="651869"/>
    <lineage>
        <taxon>Bacteria</taxon>
        <taxon>Pseudomonadati</taxon>
        <taxon>Bacteroidota</taxon>
        <taxon>Sphingobacteriia</taxon>
        <taxon>Sphingobacteriales</taxon>
        <taxon>Sphingobacteriaceae</taxon>
        <taxon>Pedobacter</taxon>
    </lineage>
</organism>
<sequence>MKKINAFTLLEVTFAMLLSAICVGICYTAYGLIGDYYQHFREKNEQTDEVLALRQVLEKDFLGSRAIVRSEKGINLLSDSSAVQYGFEAGFVTRAIGQLHTDTFKLRTEALNAFFEGRETQQTDTLDQIRFTIRLKNSLTVPIDINKTYSATDLYR</sequence>
<dbReference type="OrthoDB" id="769870at2"/>
<dbReference type="EMBL" id="QGNZ01000001">
    <property type="protein sequence ID" value="PWS28866.1"/>
    <property type="molecule type" value="Genomic_DNA"/>
</dbReference>
<reference evidence="2 3" key="1">
    <citation type="submission" date="2018-05" db="EMBL/GenBank/DDBJ databases">
        <title>Pedobacter paludis sp. nov., isolated from wetland soil.</title>
        <authorList>
            <person name="Zhang Y."/>
            <person name="Wang G."/>
        </authorList>
    </citation>
    <scope>NUCLEOTIDE SEQUENCE [LARGE SCALE GENOMIC DNA]</scope>
    <source>
        <strain evidence="2 3">KCTC22721</strain>
    </source>
</reference>
<accession>A0A317EUC6</accession>
<evidence type="ECO:0000313" key="2">
    <source>
        <dbReference type="EMBL" id="PWS28866.1"/>
    </source>
</evidence>
<name>A0A317EUC6_9SPHI</name>
<keyword evidence="1" id="KW-0472">Membrane</keyword>